<evidence type="ECO:0000313" key="1">
    <source>
        <dbReference type="EMBL" id="EMY62073.1"/>
    </source>
</evidence>
<dbReference type="RefSeq" id="WP_002973415.1">
    <property type="nucleotide sequence ID" value="NZ_AOGW02000009.1"/>
</dbReference>
<dbReference type="OrthoDB" id="346158at2"/>
<comment type="caution">
    <text evidence="1">The sequence shown here is derived from an EMBL/GenBank/DDBJ whole genome shotgun (WGS) entry which is preliminary data.</text>
</comment>
<organism evidence="1 2">
    <name type="scientific">Leptospira terpstrae serovar Hualin str. LT 11-33 = ATCC 700639</name>
    <dbReference type="NCBI Taxonomy" id="1257025"/>
    <lineage>
        <taxon>Bacteria</taxon>
        <taxon>Pseudomonadati</taxon>
        <taxon>Spirochaetota</taxon>
        <taxon>Spirochaetia</taxon>
        <taxon>Leptospirales</taxon>
        <taxon>Leptospiraceae</taxon>
        <taxon>Leptospira</taxon>
    </lineage>
</organism>
<keyword evidence="2" id="KW-1185">Reference proteome</keyword>
<dbReference type="EMBL" id="AOGW02000009">
    <property type="protein sequence ID" value="EMY62073.1"/>
    <property type="molecule type" value="Genomic_DNA"/>
</dbReference>
<reference evidence="1" key="1">
    <citation type="submission" date="2013-03" db="EMBL/GenBank/DDBJ databases">
        <authorList>
            <person name="Harkins D.M."/>
            <person name="Durkin A.S."/>
            <person name="Brinkac L.M."/>
            <person name="Haft D.H."/>
            <person name="Selengut J.D."/>
            <person name="Sanka R."/>
            <person name="DePew J."/>
            <person name="Purushe J."/>
            <person name="Hartskeerl R.A."/>
            <person name="Ahmed A."/>
            <person name="van der Linden H."/>
            <person name="Goris M.G.A."/>
            <person name="Vinetz J.M."/>
            <person name="Sutton G.G."/>
            <person name="Nierman W.C."/>
            <person name="Fouts D.E."/>
        </authorList>
    </citation>
    <scope>NUCLEOTIDE SEQUENCE [LARGE SCALE GENOMIC DNA]</scope>
    <source>
        <strain evidence="1">LT 11-33</strain>
    </source>
</reference>
<sequence>MNTKVNYKGNDYTVLAGMNKTVSPVNGDSYTKAMTIENNTNKDGRVIGVILRYKGEIDDVCIEFKTSKTKNNPPISGDLALAVLGSKISPNFSTPAFQIFPFPGDGILITKNLAIEIHLKTWAIPVPERSVMIALLMEELDDSKEVVQKK</sequence>
<proteinExistence type="predicted"/>
<evidence type="ECO:0000313" key="2">
    <source>
        <dbReference type="Proteomes" id="UP000012371"/>
    </source>
</evidence>
<dbReference type="STRING" id="1257025.LEP1GSC203_3870"/>
<dbReference type="Proteomes" id="UP000012371">
    <property type="component" value="Unassembled WGS sequence"/>
</dbReference>
<protein>
    <submittedName>
        <fullName evidence="1">Uncharacterized protein</fullName>
    </submittedName>
</protein>
<dbReference type="AlphaFoldDB" id="N1VUD7"/>
<gene>
    <name evidence="1" type="ORF">LEP1GSC203_3870</name>
</gene>
<accession>N1VUD7</accession>
<name>N1VUD7_9LEPT</name>